<keyword evidence="4 7" id="KW-0812">Transmembrane</keyword>
<dbReference type="InterPro" id="IPR023408">
    <property type="entry name" value="MscS_beta-dom_sf"/>
</dbReference>
<sequence length="289" mass="32159">MGYWIDNYQKVTSQINVGNLLEEILISLLVLVAAIVSIKIIFGIVNRVFDSLKSGIDVRESRRVVTLNHVTKTVVRASIWTVAILIILGQFMDVSSLLAVAGVGTLAIGFGAQGIVEDVMSGFVIVFENQFCVGDYIIIDENHYGIVEAIGMRTTNIREFDGGLFIIHNGKIDRLKNYSKGHIKATVNVGISYEEDISKVTDILNDICRELFESHEELFKTCPEVIGVTDMGPLAVNIRISCDEDAASKFKAETVLRQRIKEVLHEKGIEIPYNKSFIYTGESDKKAQR</sequence>
<proteinExistence type="inferred from homology"/>
<dbReference type="RefSeq" id="WP_148567948.1">
    <property type="nucleotide sequence ID" value="NZ_RXYA01000013.1"/>
</dbReference>
<dbReference type="OrthoDB" id="9809206at2"/>
<evidence type="ECO:0000256" key="1">
    <source>
        <dbReference type="ARBA" id="ARBA00004651"/>
    </source>
</evidence>
<dbReference type="InterPro" id="IPR045276">
    <property type="entry name" value="YbiO_bact"/>
</dbReference>
<reference evidence="11" key="2">
    <citation type="submission" date="2020-10" db="EMBL/GenBank/DDBJ databases">
        <title>Comparative genomics of the Acetobacterium genus.</title>
        <authorList>
            <person name="Marshall C."/>
            <person name="May H."/>
            <person name="Norman S."/>
        </authorList>
    </citation>
    <scope>NUCLEOTIDE SEQUENCE</scope>
    <source>
        <strain evidence="11">DER-2019</strain>
    </source>
</reference>
<evidence type="ECO:0000313" key="11">
    <source>
        <dbReference type="EMBL" id="MBC3888464.1"/>
    </source>
</evidence>
<keyword evidence="5 7" id="KW-1133">Transmembrane helix</keyword>
<evidence type="ECO:0000256" key="5">
    <source>
        <dbReference type="ARBA" id="ARBA00022989"/>
    </source>
</evidence>
<dbReference type="Pfam" id="PF00924">
    <property type="entry name" value="MS_channel_2nd"/>
    <property type="match status" value="1"/>
</dbReference>
<reference evidence="11" key="1">
    <citation type="submission" date="2019-10" db="EMBL/GenBank/DDBJ databases">
        <authorList>
            <person name="Ross D.E."/>
            <person name="Gulliver D."/>
        </authorList>
    </citation>
    <scope>NUCLEOTIDE SEQUENCE</scope>
    <source>
        <strain evidence="11">DER-2019</strain>
    </source>
</reference>
<dbReference type="PANTHER" id="PTHR30460:SF0">
    <property type="entry name" value="MODERATE CONDUCTANCE MECHANOSENSITIVE CHANNEL YBIO"/>
    <property type="match status" value="1"/>
</dbReference>
<dbReference type="SUPFAM" id="SSF82861">
    <property type="entry name" value="Mechanosensitive channel protein MscS (YggB), transmembrane region"/>
    <property type="match status" value="1"/>
</dbReference>
<evidence type="ECO:0000256" key="2">
    <source>
        <dbReference type="ARBA" id="ARBA00008017"/>
    </source>
</evidence>
<feature type="domain" description="Mechanosensitive ion channel MscS C-terminal" evidence="9">
    <location>
        <begin position="186"/>
        <end position="271"/>
    </location>
</feature>
<evidence type="ECO:0000259" key="8">
    <source>
        <dbReference type="Pfam" id="PF00924"/>
    </source>
</evidence>
<feature type="transmembrane region" description="Helical" evidence="7">
    <location>
        <begin position="24"/>
        <end position="49"/>
    </location>
</feature>
<dbReference type="SUPFAM" id="SSF82689">
    <property type="entry name" value="Mechanosensitive channel protein MscS (YggB), C-terminal domain"/>
    <property type="match status" value="1"/>
</dbReference>
<evidence type="ECO:0000256" key="3">
    <source>
        <dbReference type="ARBA" id="ARBA00022475"/>
    </source>
</evidence>
<accession>A0A923HTR5</accession>
<gene>
    <name evidence="11" type="ORF">GH810_09105</name>
</gene>
<dbReference type="Pfam" id="PF21088">
    <property type="entry name" value="MS_channel_1st"/>
    <property type="match status" value="1"/>
</dbReference>
<dbReference type="InterPro" id="IPR049278">
    <property type="entry name" value="MS_channel_C"/>
</dbReference>
<feature type="domain" description="Mechanosensitive ion channel transmembrane helices 2/3" evidence="10">
    <location>
        <begin position="74"/>
        <end position="113"/>
    </location>
</feature>
<dbReference type="Pfam" id="PF21082">
    <property type="entry name" value="MS_channel_3rd"/>
    <property type="match status" value="1"/>
</dbReference>
<dbReference type="Proteomes" id="UP000616595">
    <property type="component" value="Unassembled WGS sequence"/>
</dbReference>
<evidence type="ECO:0000259" key="9">
    <source>
        <dbReference type="Pfam" id="PF21082"/>
    </source>
</evidence>
<comment type="subcellular location">
    <subcellularLocation>
        <location evidence="1">Cell membrane</location>
        <topology evidence="1">Multi-pass membrane protein</topology>
    </subcellularLocation>
</comment>
<dbReference type="InterPro" id="IPR011014">
    <property type="entry name" value="MscS_channel_TM-2"/>
</dbReference>
<evidence type="ECO:0000256" key="7">
    <source>
        <dbReference type="SAM" id="Phobius"/>
    </source>
</evidence>
<keyword evidence="6 7" id="KW-0472">Membrane</keyword>
<dbReference type="InterPro" id="IPR049142">
    <property type="entry name" value="MS_channel_1st"/>
</dbReference>
<evidence type="ECO:0000313" key="12">
    <source>
        <dbReference type="Proteomes" id="UP000616595"/>
    </source>
</evidence>
<evidence type="ECO:0000256" key="6">
    <source>
        <dbReference type="ARBA" id="ARBA00023136"/>
    </source>
</evidence>
<evidence type="ECO:0000259" key="10">
    <source>
        <dbReference type="Pfam" id="PF21088"/>
    </source>
</evidence>
<dbReference type="Gene3D" id="3.30.70.100">
    <property type="match status" value="1"/>
</dbReference>
<dbReference type="PANTHER" id="PTHR30460">
    <property type="entry name" value="MODERATE CONDUCTANCE MECHANOSENSITIVE CHANNEL YBIO"/>
    <property type="match status" value="1"/>
</dbReference>
<dbReference type="Gene3D" id="2.30.30.60">
    <property type="match status" value="1"/>
</dbReference>
<dbReference type="InterPro" id="IPR011066">
    <property type="entry name" value="MscS_channel_C_sf"/>
</dbReference>
<comment type="caution">
    <text evidence="11">The sequence shown here is derived from an EMBL/GenBank/DDBJ whole genome shotgun (WGS) entry which is preliminary data.</text>
</comment>
<dbReference type="GO" id="GO:0008381">
    <property type="term" value="F:mechanosensitive monoatomic ion channel activity"/>
    <property type="evidence" value="ECO:0007669"/>
    <property type="project" value="InterPro"/>
</dbReference>
<evidence type="ECO:0000256" key="4">
    <source>
        <dbReference type="ARBA" id="ARBA00022692"/>
    </source>
</evidence>
<organism evidence="11 12">
    <name type="scientific">Acetobacterium paludosum</name>
    <dbReference type="NCBI Taxonomy" id="52693"/>
    <lineage>
        <taxon>Bacteria</taxon>
        <taxon>Bacillati</taxon>
        <taxon>Bacillota</taxon>
        <taxon>Clostridia</taxon>
        <taxon>Eubacteriales</taxon>
        <taxon>Eubacteriaceae</taxon>
        <taxon>Acetobacterium</taxon>
    </lineage>
</organism>
<dbReference type="GO" id="GO:0005886">
    <property type="term" value="C:plasma membrane"/>
    <property type="evidence" value="ECO:0007669"/>
    <property type="project" value="UniProtKB-SubCell"/>
</dbReference>
<dbReference type="SUPFAM" id="SSF50182">
    <property type="entry name" value="Sm-like ribonucleoproteins"/>
    <property type="match status" value="1"/>
</dbReference>
<protein>
    <submittedName>
        <fullName evidence="11">Mechanosensitive ion channel</fullName>
    </submittedName>
</protein>
<dbReference type="Gene3D" id="1.10.287.1260">
    <property type="match status" value="1"/>
</dbReference>
<dbReference type="InterPro" id="IPR010920">
    <property type="entry name" value="LSM_dom_sf"/>
</dbReference>
<feature type="domain" description="Mechanosensitive ion channel MscS" evidence="8">
    <location>
        <begin position="115"/>
        <end position="180"/>
    </location>
</feature>
<dbReference type="EMBL" id="WJBD01000009">
    <property type="protein sequence ID" value="MBC3888464.1"/>
    <property type="molecule type" value="Genomic_DNA"/>
</dbReference>
<dbReference type="InterPro" id="IPR006685">
    <property type="entry name" value="MscS_channel_2nd"/>
</dbReference>
<name>A0A923HTR5_9FIRM</name>
<dbReference type="AlphaFoldDB" id="A0A923HTR5"/>
<keyword evidence="3" id="KW-1003">Cell membrane</keyword>
<keyword evidence="12" id="KW-1185">Reference proteome</keyword>
<feature type="transmembrane region" description="Helical" evidence="7">
    <location>
        <begin position="97"/>
        <end position="116"/>
    </location>
</feature>
<comment type="similarity">
    <text evidence="2">Belongs to the MscS (TC 1.A.23) family.</text>
</comment>